<evidence type="ECO:0000313" key="8">
    <source>
        <dbReference type="Proteomes" id="UP000215914"/>
    </source>
</evidence>
<feature type="domain" description="Protein kinase" evidence="6">
    <location>
        <begin position="1"/>
        <end position="116"/>
    </location>
</feature>
<sequence length="165" mass="18607">MFVGYMAPEYALHGYLSIKTDVYGFGMLVVELIAGRRVSLLTGVCSGLENPYEFHEIVERNWLQVTLSNVVDPTIDVDSSFMTRFLEIGLLCVQQDHADRPTMEEVVSMLLDSSSLTLPMAKMEERITRERSNSVSSSNTVDHSDPDYDYNTGPDEDFISELVPR</sequence>
<name>A0A9K3ENM5_HELAN</name>
<feature type="region of interest" description="Disordered" evidence="5">
    <location>
        <begin position="127"/>
        <end position="165"/>
    </location>
</feature>
<keyword evidence="1 7" id="KW-0808">Transferase</keyword>
<dbReference type="Gene3D" id="1.10.510.10">
    <property type="entry name" value="Transferase(Phosphotransferase) domain 1"/>
    <property type="match status" value="1"/>
</dbReference>
<dbReference type="InterPro" id="IPR052059">
    <property type="entry name" value="CR_Ser/Thr_kinase"/>
</dbReference>
<dbReference type="InterPro" id="IPR000719">
    <property type="entry name" value="Prot_kinase_dom"/>
</dbReference>
<evidence type="ECO:0000256" key="1">
    <source>
        <dbReference type="ARBA" id="ARBA00022679"/>
    </source>
</evidence>
<evidence type="ECO:0000259" key="6">
    <source>
        <dbReference type="PROSITE" id="PS50011"/>
    </source>
</evidence>
<dbReference type="GO" id="GO:0004672">
    <property type="term" value="F:protein kinase activity"/>
    <property type="evidence" value="ECO:0007669"/>
    <property type="project" value="InterPro"/>
</dbReference>
<accession>A0A9K3ENM5</accession>
<dbReference type="Pfam" id="PF07714">
    <property type="entry name" value="PK_Tyr_Ser-Thr"/>
    <property type="match status" value="1"/>
</dbReference>
<dbReference type="PANTHER" id="PTHR47973">
    <property type="entry name" value="CYSTEINE-RICH RECEPTOR-LIKE PROTEIN KINASE 3"/>
    <property type="match status" value="1"/>
</dbReference>
<dbReference type="SUPFAM" id="SSF56112">
    <property type="entry name" value="Protein kinase-like (PK-like)"/>
    <property type="match status" value="1"/>
</dbReference>
<evidence type="ECO:0000256" key="2">
    <source>
        <dbReference type="ARBA" id="ARBA00022741"/>
    </source>
</evidence>
<comment type="caution">
    <text evidence="7">The sequence shown here is derived from an EMBL/GenBank/DDBJ whole genome shotgun (WGS) entry which is preliminary data.</text>
</comment>
<dbReference type="InterPro" id="IPR011009">
    <property type="entry name" value="Kinase-like_dom_sf"/>
</dbReference>
<dbReference type="Gramene" id="mRNA:HanXRQr2_Chr12g0527771">
    <property type="protein sequence ID" value="mRNA:HanXRQr2_Chr12g0527771"/>
    <property type="gene ID" value="HanXRQr2_Chr12g0527771"/>
</dbReference>
<evidence type="ECO:0000256" key="5">
    <source>
        <dbReference type="SAM" id="MobiDB-lite"/>
    </source>
</evidence>
<keyword evidence="8" id="KW-1185">Reference proteome</keyword>
<evidence type="ECO:0000256" key="3">
    <source>
        <dbReference type="ARBA" id="ARBA00022777"/>
    </source>
</evidence>
<evidence type="ECO:0000313" key="7">
    <source>
        <dbReference type="EMBL" id="KAF5776750.1"/>
    </source>
</evidence>
<evidence type="ECO:0000256" key="4">
    <source>
        <dbReference type="ARBA" id="ARBA00022840"/>
    </source>
</evidence>
<dbReference type="Proteomes" id="UP000215914">
    <property type="component" value="Unassembled WGS sequence"/>
</dbReference>
<keyword evidence="2" id="KW-0547">Nucleotide-binding</keyword>
<keyword evidence="4" id="KW-0067">ATP-binding</keyword>
<dbReference type="PROSITE" id="PS50011">
    <property type="entry name" value="PROTEIN_KINASE_DOM"/>
    <property type="match status" value="1"/>
</dbReference>
<organism evidence="7 8">
    <name type="scientific">Helianthus annuus</name>
    <name type="common">Common sunflower</name>
    <dbReference type="NCBI Taxonomy" id="4232"/>
    <lineage>
        <taxon>Eukaryota</taxon>
        <taxon>Viridiplantae</taxon>
        <taxon>Streptophyta</taxon>
        <taxon>Embryophyta</taxon>
        <taxon>Tracheophyta</taxon>
        <taxon>Spermatophyta</taxon>
        <taxon>Magnoliopsida</taxon>
        <taxon>eudicotyledons</taxon>
        <taxon>Gunneridae</taxon>
        <taxon>Pentapetalae</taxon>
        <taxon>asterids</taxon>
        <taxon>campanulids</taxon>
        <taxon>Asterales</taxon>
        <taxon>Asteraceae</taxon>
        <taxon>Asteroideae</taxon>
        <taxon>Heliantheae alliance</taxon>
        <taxon>Heliantheae</taxon>
        <taxon>Helianthus</taxon>
    </lineage>
</organism>
<dbReference type="GO" id="GO:0005524">
    <property type="term" value="F:ATP binding"/>
    <property type="evidence" value="ECO:0007669"/>
    <property type="project" value="UniProtKB-KW"/>
</dbReference>
<dbReference type="EMBL" id="MNCJ02000327">
    <property type="protein sequence ID" value="KAF5776750.1"/>
    <property type="molecule type" value="Genomic_DNA"/>
</dbReference>
<reference evidence="7" key="2">
    <citation type="submission" date="2020-06" db="EMBL/GenBank/DDBJ databases">
        <title>Helianthus annuus Genome sequencing and assembly Release 2.</title>
        <authorList>
            <person name="Gouzy J."/>
            <person name="Langlade N."/>
            <person name="Munos S."/>
        </authorList>
    </citation>
    <scope>NUCLEOTIDE SEQUENCE</scope>
    <source>
        <tissue evidence="7">Leaves</tissue>
    </source>
</reference>
<proteinExistence type="predicted"/>
<dbReference type="AlphaFoldDB" id="A0A9K3ENM5"/>
<dbReference type="InterPro" id="IPR001245">
    <property type="entry name" value="Ser-Thr/Tyr_kinase_cat_dom"/>
</dbReference>
<reference evidence="7" key="1">
    <citation type="journal article" date="2017" name="Nature">
        <title>The sunflower genome provides insights into oil metabolism, flowering and Asterid evolution.</title>
        <authorList>
            <person name="Badouin H."/>
            <person name="Gouzy J."/>
            <person name="Grassa C.J."/>
            <person name="Murat F."/>
            <person name="Staton S.E."/>
            <person name="Cottret L."/>
            <person name="Lelandais-Briere C."/>
            <person name="Owens G.L."/>
            <person name="Carrere S."/>
            <person name="Mayjonade B."/>
            <person name="Legrand L."/>
            <person name="Gill N."/>
            <person name="Kane N.C."/>
            <person name="Bowers J.E."/>
            <person name="Hubner S."/>
            <person name="Bellec A."/>
            <person name="Berard A."/>
            <person name="Berges H."/>
            <person name="Blanchet N."/>
            <person name="Boniface M.C."/>
            <person name="Brunel D."/>
            <person name="Catrice O."/>
            <person name="Chaidir N."/>
            <person name="Claudel C."/>
            <person name="Donnadieu C."/>
            <person name="Faraut T."/>
            <person name="Fievet G."/>
            <person name="Helmstetter N."/>
            <person name="King M."/>
            <person name="Knapp S.J."/>
            <person name="Lai Z."/>
            <person name="Le Paslier M.C."/>
            <person name="Lippi Y."/>
            <person name="Lorenzon L."/>
            <person name="Mandel J.R."/>
            <person name="Marage G."/>
            <person name="Marchand G."/>
            <person name="Marquand E."/>
            <person name="Bret-Mestries E."/>
            <person name="Morien E."/>
            <person name="Nambeesan S."/>
            <person name="Nguyen T."/>
            <person name="Pegot-Espagnet P."/>
            <person name="Pouilly N."/>
            <person name="Raftis F."/>
            <person name="Sallet E."/>
            <person name="Schiex T."/>
            <person name="Thomas J."/>
            <person name="Vandecasteele C."/>
            <person name="Vares D."/>
            <person name="Vear F."/>
            <person name="Vautrin S."/>
            <person name="Crespi M."/>
            <person name="Mangin B."/>
            <person name="Burke J.M."/>
            <person name="Salse J."/>
            <person name="Munos S."/>
            <person name="Vincourt P."/>
            <person name="Rieseberg L.H."/>
            <person name="Langlade N.B."/>
        </authorList>
    </citation>
    <scope>NUCLEOTIDE SEQUENCE</scope>
    <source>
        <tissue evidence="7">Leaves</tissue>
    </source>
</reference>
<gene>
    <name evidence="7" type="ORF">HanXRQr2_Chr12g0527771</name>
</gene>
<keyword evidence="3" id="KW-0418">Kinase</keyword>
<protein>
    <recommendedName>
        <fullName evidence="6">Protein kinase domain-containing protein</fullName>
    </recommendedName>
</protein>